<feature type="signal peptide" evidence="1">
    <location>
        <begin position="1"/>
        <end position="19"/>
    </location>
</feature>
<feature type="chain" id="PRO_5011736889" evidence="1">
    <location>
        <begin position="20"/>
        <end position="171"/>
    </location>
</feature>
<dbReference type="AlphaFoldDB" id="A0A1H4EHU4"/>
<gene>
    <name evidence="2" type="ORF">SAMN05660909_03690</name>
</gene>
<dbReference type="EMBL" id="FNRL01000018">
    <property type="protein sequence ID" value="SEA83802.1"/>
    <property type="molecule type" value="Genomic_DNA"/>
</dbReference>
<organism evidence="2 3">
    <name type="scientific">Chitinophaga terrae</name>
    <name type="common">ex Kim and Jung 2007</name>
    <dbReference type="NCBI Taxonomy" id="408074"/>
    <lineage>
        <taxon>Bacteria</taxon>
        <taxon>Pseudomonadati</taxon>
        <taxon>Bacteroidota</taxon>
        <taxon>Chitinophagia</taxon>
        <taxon>Chitinophagales</taxon>
        <taxon>Chitinophagaceae</taxon>
        <taxon>Chitinophaga</taxon>
    </lineage>
</organism>
<evidence type="ECO:0000313" key="2">
    <source>
        <dbReference type="EMBL" id="SEA83802.1"/>
    </source>
</evidence>
<sequence>MKRAIIFIAILVSAVAAKAQFPLFGGRPATLPALRSFDQATDSGYLHKKWSFSQYSGISAGFIAFRGGSASFLSAPLGLQVNRQLHNNIYAFGGVSVTPAVLQGTGPVFFQPGFDKGYNFMQPNRNFSINPAAQVGVMYISNDKTFSVSGSISVSRSSYNGYYPLYAPTVF</sequence>
<name>A0A1H4EHU4_9BACT</name>
<proteinExistence type="predicted"/>
<dbReference type="STRING" id="408074.SAMN05660909_03690"/>
<accession>A0A1H4EHU4</accession>
<reference evidence="3" key="1">
    <citation type="submission" date="2016-10" db="EMBL/GenBank/DDBJ databases">
        <authorList>
            <person name="Varghese N."/>
            <person name="Submissions S."/>
        </authorList>
    </citation>
    <scope>NUCLEOTIDE SEQUENCE [LARGE SCALE GENOMIC DNA]</scope>
    <source>
        <strain evidence="3">DSM 23920</strain>
    </source>
</reference>
<evidence type="ECO:0000256" key="1">
    <source>
        <dbReference type="SAM" id="SignalP"/>
    </source>
</evidence>
<keyword evidence="3" id="KW-1185">Reference proteome</keyword>
<evidence type="ECO:0000313" key="3">
    <source>
        <dbReference type="Proteomes" id="UP000199656"/>
    </source>
</evidence>
<protein>
    <submittedName>
        <fullName evidence="2">Uncharacterized protein</fullName>
    </submittedName>
</protein>
<dbReference type="Proteomes" id="UP000199656">
    <property type="component" value="Unassembled WGS sequence"/>
</dbReference>
<keyword evidence="1" id="KW-0732">Signal</keyword>
<dbReference type="OrthoDB" id="680646at2"/>
<dbReference type="RefSeq" id="WP_089763404.1">
    <property type="nucleotide sequence ID" value="NZ_BKAT01000031.1"/>
</dbReference>